<keyword evidence="10" id="KW-0998">Cell outer membrane</keyword>
<evidence type="ECO:0000256" key="9">
    <source>
        <dbReference type="ARBA" id="ARBA00023136"/>
    </source>
</evidence>
<dbReference type="Gene3D" id="3.55.50.30">
    <property type="match status" value="1"/>
</dbReference>
<evidence type="ECO:0000256" key="11">
    <source>
        <dbReference type="RuleBase" id="RU003357"/>
    </source>
</evidence>
<keyword evidence="16" id="KW-0675">Receptor</keyword>
<feature type="chain" id="PRO_5040994707" evidence="13">
    <location>
        <begin position="18"/>
        <end position="774"/>
    </location>
</feature>
<dbReference type="SUPFAM" id="SSF56935">
    <property type="entry name" value="Porins"/>
    <property type="match status" value="1"/>
</dbReference>
<comment type="similarity">
    <text evidence="11">Belongs to the TonB-dependent receptor family.</text>
</comment>
<evidence type="ECO:0000256" key="3">
    <source>
        <dbReference type="ARBA" id="ARBA00022452"/>
    </source>
</evidence>
<evidence type="ECO:0000313" key="16">
    <source>
        <dbReference type="EMBL" id="MCF2515208.1"/>
    </source>
</evidence>
<evidence type="ECO:0000256" key="12">
    <source>
        <dbReference type="SAM" id="MobiDB-lite"/>
    </source>
</evidence>
<evidence type="ECO:0000256" key="1">
    <source>
        <dbReference type="ARBA" id="ARBA00004571"/>
    </source>
</evidence>
<keyword evidence="13" id="KW-0732">Signal</keyword>
<evidence type="ECO:0000256" key="2">
    <source>
        <dbReference type="ARBA" id="ARBA00022448"/>
    </source>
</evidence>
<evidence type="ECO:0000259" key="15">
    <source>
        <dbReference type="Pfam" id="PF07715"/>
    </source>
</evidence>
<dbReference type="EMBL" id="JAKFGM010000002">
    <property type="protein sequence ID" value="MCF2515208.1"/>
    <property type="molecule type" value="Genomic_DNA"/>
</dbReference>
<dbReference type="Proteomes" id="UP001139410">
    <property type="component" value="Unassembled WGS sequence"/>
</dbReference>
<keyword evidence="8 11" id="KW-0798">TonB box</keyword>
<evidence type="ECO:0000256" key="6">
    <source>
        <dbReference type="ARBA" id="ARBA00023004"/>
    </source>
</evidence>
<evidence type="ECO:0000256" key="4">
    <source>
        <dbReference type="ARBA" id="ARBA00022496"/>
    </source>
</evidence>
<comment type="caution">
    <text evidence="16">The sequence shown here is derived from an EMBL/GenBank/DDBJ whole genome shotgun (WGS) entry which is preliminary data.</text>
</comment>
<evidence type="ECO:0000313" key="17">
    <source>
        <dbReference type="Proteomes" id="UP001139410"/>
    </source>
</evidence>
<accession>A0A9X1QNM3</accession>
<dbReference type="PANTHER" id="PTHR32552:SF81">
    <property type="entry name" value="TONB-DEPENDENT OUTER MEMBRANE RECEPTOR"/>
    <property type="match status" value="1"/>
</dbReference>
<comment type="subcellular location">
    <subcellularLocation>
        <location evidence="1">Cell outer membrane</location>
        <topology evidence="1">Multi-pass membrane protein</topology>
    </subcellularLocation>
</comment>
<keyword evidence="9 11" id="KW-0472">Membrane</keyword>
<protein>
    <submittedName>
        <fullName evidence="16">TonB-dependent receptor</fullName>
    </submittedName>
</protein>
<keyword evidence="17" id="KW-1185">Reference proteome</keyword>
<keyword evidence="4" id="KW-0410">Iron transport</keyword>
<dbReference type="PANTHER" id="PTHR32552">
    <property type="entry name" value="FERRICHROME IRON RECEPTOR-RELATED"/>
    <property type="match status" value="1"/>
</dbReference>
<keyword evidence="3" id="KW-1134">Transmembrane beta strand</keyword>
<feature type="domain" description="TonB-dependent receptor plug" evidence="15">
    <location>
        <begin position="132"/>
        <end position="241"/>
    </location>
</feature>
<dbReference type="InterPro" id="IPR039426">
    <property type="entry name" value="TonB-dep_rcpt-like"/>
</dbReference>
<dbReference type="AlphaFoldDB" id="A0A9X1QNM3"/>
<dbReference type="InterPro" id="IPR036942">
    <property type="entry name" value="Beta-barrel_TonB_sf"/>
</dbReference>
<dbReference type="Pfam" id="PF00593">
    <property type="entry name" value="TonB_dep_Rec_b-barrel"/>
    <property type="match status" value="1"/>
</dbReference>
<keyword evidence="7" id="KW-0406">Ion transport</keyword>
<gene>
    <name evidence="16" type="ORF">LVY65_09060</name>
</gene>
<reference evidence="16" key="1">
    <citation type="submission" date="2022-01" db="EMBL/GenBank/DDBJ databases">
        <authorList>
            <person name="Jo J.-H."/>
            <person name="Im W.-T."/>
        </authorList>
    </citation>
    <scope>NUCLEOTIDE SEQUENCE</scope>
    <source>
        <strain evidence="16">G124</strain>
    </source>
</reference>
<feature type="region of interest" description="Disordered" evidence="12">
    <location>
        <begin position="98"/>
        <end position="117"/>
    </location>
</feature>
<sequence length="774" mass="81925">MAVFAWSLAAASNPASAASVHAESRPINIPAGALAKAIRRLSDSTGVSVGYAGRLPDIRTREVRGASNASEALRQMLQGSGYRAIATGLSSFRIERVPTTEPRPTPIPTAPSQSDVPQPEIVVTALKRPSPLSTLPATIRVIRDDRLFSATGIPGSDALARDIPALSISGLGPGRNRMFLRGIGDGPLNGFNQGSVAILLDESRLNYDAPDPDWALVDIDQVEVLEGPQGPLYGTGALGGIVKISTNRPDTSHASAQIFGGLSLTQDGDLSNSQSVAINVPLASGRLALRAVAYRQQQAGWIDNVGGRNDSNNERLSGGRATLRWTPGGWTIDLAAGAQSRGARDSQYVDGDLGPLERSDRLREPRDLDAKVAMLTVRGPLGGVDVTSITSISRQEAVAAYDATPLAALLGATGPTKVDDDRNYSLFDQEIRVSNPHSGRFDWLAGVSLIKATTDADIVAEDSADVFPILTFKRSVTEAALFGEASVALTPTLKLGGGARVFSSRVEDEGRQGGSDSLRGQRKVRGSGSASIAWNPTDHATFFVRAATAYRPGGINIQPDATQPSYDADELASAELGSRLELIPSLSVDATLFAAQWKHVQTDELLANGLVATRNAGNARNYGVEADIRWAISHRTELIGGLLLQSARLESSGSGEPIDDRRLPVVPQLSARLKLAQEFRLGSWEGKANLGLQYVGATHLSFDPALDRRTGGHAVIDASLGLTRGGWTVALVGDNLANSSADTFAFGNPYRVRTEPQRTPLKPRTVGITVGRSF</sequence>
<evidence type="ECO:0000256" key="5">
    <source>
        <dbReference type="ARBA" id="ARBA00022692"/>
    </source>
</evidence>
<keyword evidence="6" id="KW-0408">Iron</keyword>
<dbReference type="GO" id="GO:0006826">
    <property type="term" value="P:iron ion transport"/>
    <property type="evidence" value="ECO:0007669"/>
    <property type="project" value="UniProtKB-KW"/>
</dbReference>
<proteinExistence type="inferred from homology"/>
<dbReference type="InterPro" id="IPR012910">
    <property type="entry name" value="Plug_dom"/>
</dbReference>
<evidence type="ECO:0000256" key="7">
    <source>
        <dbReference type="ARBA" id="ARBA00023065"/>
    </source>
</evidence>
<dbReference type="GO" id="GO:0009279">
    <property type="term" value="C:cell outer membrane"/>
    <property type="evidence" value="ECO:0007669"/>
    <property type="project" value="UniProtKB-SubCell"/>
</dbReference>
<evidence type="ECO:0000256" key="13">
    <source>
        <dbReference type="SAM" id="SignalP"/>
    </source>
</evidence>
<dbReference type="Pfam" id="PF07715">
    <property type="entry name" value="Plug"/>
    <property type="match status" value="1"/>
</dbReference>
<keyword evidence="5" id="KW-0812">Transmembrane</keyword>
<dbReference type="Gene3D" id="2.40.170.20">
    <property type="entry name" value="TonB-dependent receptor, beta-barrel domain"/>
    <property type="match status" value="1"/>
</dbReference>
<evidence type="ECO:0000256" key="8">
    <source>
        <dbReference type="ARBA" id="ARBA00023077"/>
    </source>
</evidence>
<keyword evidence="2" id="KW-0813">Transport</keyword>
<organism evidence="16 17">
    <name type="scientific">Sphingomonas cremea</name>
    <dbReference type="NCBI Taxonomy" id="2904799"/>
    <lineage>
        <taxon>Bacteria</taxon>
        <taxon>Pseudomonadati</taxon>
        <taxon>Pseudomonadota</taxon>
        <taxon>Alphaproteobacteria</taxon>
        <taxon>Sphingomonadales</taxon>
        <taxon>Sphingomonadaceae</taxon>
        <taxon>Sphingomonas</taxon>
    </lineage>
</organism>
<evidence type="ECO:0000256" key="10">
    <source>
        <dbReference type="ARBA" id="ARBA00023237"/>
    </source>
</evidence>
<dbReference type="RefSeq" id="WP_235067723.1">
    <property type="nucleotide sequence ID" value="NZ_JAKFGM010000002.1"/>
</dbReference>
<feature type="signal peptide" evidence="13">
    <location>
        <begin position="1"/>
        <end position="17"/>
    </location>
</feature>
<name>A0A9X1QNM3_9SPHN</name>
<dbReference type="InterPro" id="IPR000531">
    <property type="entry name" value="Beta-barrel_TonB"/>
</dbReference>
<evidence type="ECO:0000259" key="14">
    <source>
        <dbReference type="Pfam" id="PF00593"/>
    </source>
</evidence>
<feature type="domain" description="TonB-dependent receptor-like beta-barrel" evidence="14">
    <location>
        <begin position="367"/>
        <end position="736"/>
    </location>
</feature>